<evidence type="ECO:0000313" key="2">
    <source>
        <dbReference type="EMBL" id="GAA4347883.1"/>
    </source>
</evidence>
<keyword evidence="3" id="KW-1185">Reference proteome</keyword>
<evidence type="ECO:0000256" key="1">
    <source>
        <dbReference type="SAM" id="MobiDB-lite"/>
    </source>
</evidence>
<proteinExistence type="predicted"/>
<sequence length="84" mass="9800">MRQYQLQQVLRPGFTLNFRAMNTSGKNHERKADQKIVDMVRRSNNQVTPLDMMPGESDQEFMPQHMQPNKSMNGFTRMGLGRSK</sequence>
<reference evidence="3" key="1">
    <citation type="journal article" date="2019" name="Int. J. Syst. Evol. Microbiol.">
        <title>The Global Catalogue of Microorganisms (GCM) 10K type strain sequencing project: providing services to taxonomists for standard genome sequencing and annotation.</title>
        <authorList>
            <consortium name="The Broad Institute Genomics Platform"/>
            <consortium name="The Broad Institute Genome Sequencing Center for Infectious Disease"/>
            <person name="Wu L."/>
            <person name="Ma J."/>
        </authorList>
    </citation>
    <scope>NUCLEOTIDE SEQUENCE [LARGE SCALE GENOMIC DNA]</scope>
    <source>
        <strain evidence="3">JCM 17923</strain>
    </source>
</reference>
<comment type="caution">
    <text evidence="2">The sequence shown here is derived from an EMBL/GenBank/DDBJ whole genome shotgun (WGS) entry which is preliminary data.</text>
</comment>
<name>A0ABP8HYZ6_9BACT</name>
<organism evidence="2 3">
    <name type="scientific">Hymenobacter saemangeumensis</name>
    <dbReference type="NCBI Taxonomy" id="1084522"/>
    <lineage>
        <taxon>Bacteria</taxon>
        <taxon>Pseudomonadati</taxon>
        <taxon>Bacteroidota</taxon>
        <taxon>Cytophagia</taxon>
        <taxon>Cytophagales</taxon>
        <taxon>Hymenobacteraceae</taxon>
        <taxon>Hymenobacter</taxon>
    </lineage>
</organism>
<dbReference type="Proteomes" id="UP001501153">
    <property type="component" value="Unassembled WGS sequence"/>
</dbReference>
<evidence type="ECO:0000313" key="3">
    <source>
        <dbReference type="Proteomes" id="UP001501153"/>
    </source>
</evidence>
<gene>
    <name evidence="2" type="ORF">GCM10023185_03240</name>
</gene>
<feature type="region of interest" description="Disordered" evidence="1">
    <location>
        <begin position="47"/>
        <end position="84"/>
    </location>
</feature>
<accession>A0ABP8HYZ6</accession>
<protein>
    <submittedName>
        <fullName evidence="2">Uncharacterized protein</fullName>
    </submittedName>
</protein>
<dbReference type="EMBL" id="BAABGZ010000008">
    <property type="protein sequence ID" value="GAA4347883.1"/>
    <property type="molecule type" value="Genomic_DNA"/>
</dbReference>